<comment type="caution">
    <text evidence="1">The sequence shown here is derived from an EMBL/GenBank/DDBJ whole genome shotgun (WGS) entry which is preliminary data.</text>
</comment>
<reference evidence="1" key="1">
    <citation type="submission" date="2022-07" db="EMBL/GenBank/DDBJ databases">
        <title>Phylogenomic reconstructions and comparative analyses of Kickxellomycotina fungi.</title>
        <authorList>
            <person name="Reynolds N.K."/>
            <person name="Stajich J.E."/>
            <person name="Barry K."/>
            <person name="Grigoriev I.V."/>
            <person name="Crous P."/>
            <person name="Smith M.E."/>
        </authorList>
    </citation>
    <scope>NUCLEOTIDE SEQUENCE</scope>
    <source>
        <strain evidence="1">NRRL 5244</strain>
    </source>
</reference>
<keyword evidence="2" id="KW-1185">Reference proteome</keyword>
<sequence>MTQDTPSFLVKVAIVGCGNRGTIYSSYTQYSSDMQVVQLADRSPMRLKALANKLSLDSSSCYSSWEDLLDAPKIADAVIICVLDKLHKQVAVAFANKGYNILLEKPMATELDDCKEVYEAVRRNNVILGICHVLRYTAYNQKIKEIIDSGVLGDVVGIQHMEP</sequence>
<feature type="non-terminal residue" evidence="1">
    <location>
        <position position="163"/>
    </location>
</feature>
<evidence type="ECO:0000313" key="1">
    <source>
        <dbReference type="EMBL" id="KAJ1941074.1"/>
    </source>
</evidence>
<evidence type="ECO:0000313" key="2">
    <source>
        <dbReference type="Proteomes" id="UP001150603"/>
    </source>
</evidence>
<organism evidence="1 2">
    <name type="scientific">Linderina macrospora</name>
    <dbReference type="NCBI Taxonomy" id="4868"/>
    <lineage>
        <taxon>Eukaryota</taxon>
        <taxon>Fungi</taxon>
        <taxon>Fungi incertae sedis</taxon>
        <taxon>Zoopagomycota</taxon>
        <taxon>Kickxellomycotina</taxon>
        <taxon>Kickxellomycetes</taxon>
        <taxon>Kickxellales</taxon>
        <taxon>Kickxellaceae</taxon>
        <taxon>Linderina</taxon>
    </lineage>
</organism>
<gene>
    <name evidence="1" type="ORF">FBU59_003608</name>
</gene>
<dbReference type="Proteomes" id="UP001150603">
    <property type="component" value="Unassembled WGS sequence"/>
</dbReference>
<protein>
    <submittedName>
        <fullName evidence="1">Uncharacterized protein</fullName>
    </submittedName>
</protein>
<proteinExistence type="predicted"/>
<name>A0ACC1J7V6_9FUNG</name>
<dbReference type="EMBL" id="JANBPW010002360">
    <property type="protein sequence ID" value="KAJ1941074.1"/>
    <property type="molecule type" value="Genomic_DNA"/>
</dbReference>
<accession>A0ACC1J7V6</accession>